<protein>
    <recommendedName>
        <fullName evidence="3">Alpha/beta hydrolase</fullName>
    </recommendedName>
</protein>
<dbReference type="Gene3D" id="3.40.50.1820">
    <property type="entry name" value="alpha/beta hydrolase"/>
    <property type="match status" value="1"/>
</dbReference>
<accession>A0A0S4QRI5</accession>
<gene>
    <name evidence="1" type="ORF">Ga0074812_117133</name>
</gene>
<dbReference type="AlphaFoldDB" id="A0A0S4QRI5"/>
<dbReference type="InterPro" id="IPR010520">
    <property type="entry name" value="FrsA-like"/>
</dbReference>
<keyword evidence="2" id="KW-1185">Reference proteome</keyword>
<sequence length="336" mass="36609">MNDVAELKQFGYVHTQTQGIPVAEFERLRDRIVSDAGDEPGSWVHEWSHEAAELDRAGRVDEAWRYHAMARFPFPDGAPRRAAQAHCVDAFARSATGSALERLDVETPEGRIRGWAVGLSAAEPKPLLVISGGIVAAKEQYAPMLRIATGLDMAGIVTEMPGVGENTVGYTAKSWQTLSHLLDAVGDRAQASRTVAMALSFSGHLALRCAVNDSRLVGVVTAAAPISDFFTDAQWQRGLPRITVDTLAHLTGVDADQLGGHIRDWALSDDELTALAVPLYYMASDRDEIIPPGELGHLQRSVRELHVLSHDDEHGAPRHLEETQRWVAAAIHTLRG</sequence>
<proteinExistence type="predicted"/>
<dbReference type="Pfam" id="PF06500">
    <property type="entry name" value="FrsA-like"/>
    <property type="match status" value="1"/>
</dbReference>
<organism evidence="1 2">
    <name type="scientific">Parafrankia irregularis</name>
    <dbReference type="NCBI Taxonomy" id="795642"/>
    <lineage>
        <taxon>Bacteria</taxon>
        <taxon>Bacillati</taxon>
        <taxon>Actinomycetota</taxon>
        <taxon>Actinomycetes</taxon>
        <taxon>Frankiales</taxon>
        <taxon>Frankiaceae</taxon>
        <taxon>Parafrankia</taxon>
    </lineage>
</organism>
<evidence type="ECO:0000313" key="1">
    <source>
        <dbReference type="EMBL" id="CUU58224.1"/>
    </source>
</evidence>
<evidence type="ECO:0008006" key="3">
    <source>
        <dbReference type="Google" id="ProtNLM"/>
    </source>
</evidence>
<dbReference type="EMBL" id="FAOZ01000017">
    <property type="protein sequence ID" value="CUU58224.1"/>
    <property type="molecule type" value="Genomic_DNA"/>
</dbReference>
<dbReference type="RefSeq" id="WP_091280981.1">
    <property type="nucleotide sequence ID" value="NZ_FAOZ01000017.1"/>
</dbReference>
<reference evidence="2" key="1">
    <citation type="submission" date="2015-11" db="EMBL/GenBank/DDBJ databases">
        <authorList>
            <person name="Varghese N."/>
        </authorList>
    </citation>
    <scope>NUCLEOTIDE SEQUENCE [LARGE SCALE GENOMIC DNA]</scope>
    <source>
        <strain evidence="2">DSM 45899</strain>
    </source>
</reference>
<dbReference type="Proteomes" id="UP000198802">
    <property type="component" value="Unassembled WGS sequence"/>
</dbReference>
<dbReference type="InterPro" id="IPR029058">
    <property type="entry name" value="AB_hydrolase_fold"/>
</dbReference>
<name>A0A0S4QRI5_9ACTN</name>
<evidence type="ECO:0000313" key="2">
    <source>
        <dbReference type="Proteomes" id="UP000198802"/>
    </source>
</evidence>
<dbReference type="SUPFAM" id="SSF53474">
    <property type="entry name" value="alpha/beta-Hydrolases"/>
    <property type="match status" value="1"/>
</dbReference>